<proteinExistence type="predicted"/>
<reference evidence="15" key="2">
    <citation type="submission" date="2005-08" db="EMBL/GenBank/DDBJ databases">
        <title>Complete sequence of chromosome 1 of Nitrosospira multiformis ATCC 25196.</title>
        <authorList>
            <person name="Copeland A."/>
            <person name="Lucas S."/>
            <person name="Lapidus A."/>
            <person name="Barry K."/>
            <person name="Detter J.C."/>
            <person name="Glavina T."/>
            <person name="Hammon N."/>
            <person name="Israni S."/>
            <person name="Pitluck S."/>
            <person name="Chain P."/>
            <person name="Malfatti S."/>
            <person name="Shin M."/>
            <person name="Vergez L."/>
            <person name="Schmutz J."/>
            <person name="Larimer F."/>
            <person name="Land M."/>
            <person name="Hauser L."/>
            <person name="Kyrpides N."/>
            <person name="Lykidis A."/>
            <person name="Richardson P."/>
        </authorList>
    </citation>
    <scope>NUCLEOTIDE SEQUENCE [LARGE SCALE GENOMIC DNA]</scope>
    <source>
        <strain evidence="15">ATCC 25196 / NCIMB 11849 / C 71</strain>
    </source>
</reference>
<dbReference type="GO" id="GO:0009279">
    <property type="term" value="C:cell outer membrane"/>
    <property type="evidence" value="ECO:0007669"/>
    <property type="project" value="UniProtKB-SubCell"/>
</dbReference>
<dbReference type="PANTHER" id="PTHR34501">
    <property type="entry name" value="PROTEIN YDDL-RELATED"/>
    <property type="match status" value="1"/>
</dbReference>
<dbReference type="EMBL" id="CP000103">
    <property type="protein sequence ID" value="ABB75850.1"/>
    <property type="molecule type" value="Genomic_DNA"/>
</dbReference>
<evidence type="ECO:0000256" key="6">
    <source>
        <dbReference type="ARBA" id="ARBA00022729"/>
    </source>
</evidence>
<dbReference type="STRING" id="323848.Nmul_A2561"/>
<dbReference type="GO" id="GO:0006811">
    <property type="term" value="P:monoatomic ion transport"/>
    <property type="evidence" value="ECO:0007669"/>
    <property type="project" value="UniProtKB-KW"/>
</dbReference>
<dbReference type="HOGENOM" id="CLU_642249_0_0_4"/>
<keyword evidence="7" id="KW-0406">Ion transport</keyword>
<evidence type="ECO:0000313" key="15">
    <source>
        <dbReference type="Proteomes" id="UP000002718"/>
    </source>
</evidence>
<feature type="chain" id="PRO_5014308871" evidence="11">
    <location>
        <begin position="23"/>
        <end position="427"/>
    </location>
</feature>
<reference evidence="13 15" key="3">
    <citation type="journal article" date="2008" name="Appl. Environ. Microbiol.">
        <title>Complete genome sequence of Nitrosospira multiformis, an ammonia-oxidizing bacterium from the soil environment.</title>
        <authorList>
            <person name="Norton J.M."/>
            <person name="Klotz M.G."/>
            <person name="Stein L.Y."/>
            <person name="Arp D.J."/>
            <person name="Bottomley P.J."/>
            <person name="Chain P.S."/>
            <person name="Hauser L.J."/>
            <person name="Land M.L."/>
            <person name="Larimer F.W."/>
            <person name="Shin M.W."/>
            <person name="Starkenburg S.R."/>
        </authorList>
    </citation>
    <scope>NUCLEOTIDE SEQUENCE [LARGE SCALE GENOMIC DNA]</scope>
    <source>
        <strain evidence="13">ATCC 25196</strain>
        <strain evidence="15">ATCC 25196 / NCIMB 11849 / C 71</strain>
    </source>
</reference>
<feature type="domain" description="Porin" evidence="12">
    <location>
        <begin position="8"/>
        <end position="381"/>
    </location>
</feature>
<keyword evidence="10" id="KW-0998">Cell outer membrane</keyword>
<feature type="signal peptide" evidence="11">
    <location>
        <begin position="1"/>
        <end position="22"/>
    </location>
</feature>
<keyword evidence="5" id="KW-0812">Transmembrane</keyword>
<evidence type="ECO:0000256" key="2">
    <source>
        <dbReference type="ARBA" id="ARBA00011233"/>
    </source>
</evidence>
<reference evidence="14 16" key="4">
    <citation type="submission" date="2016-10" db="EMBL/GenBank/DDBJ databases">
        <authorList>
            <person name="de Groot N.N."/>
        </authorList>
    </citation>
    <scope>NUCLEOTIDE SEQUENCE [LARGE SCALE GENOMIC DNA]</scope>
    <source>
        <strain evidence="14 16">Nl13</strain>
    </source>
</reference>
<dbReference type="InterPro" id="IPR050298">
    <property type="entry name" value="Gram-neg_bact_OMP"/>
</dbReference>
<keyword evidence="3" id="KW-0813">Transport</keyword>
<dbReference type="InterPro" id="IPR033900">
    <property type="entry name" value="Gram_neg_porin_domain"/>
</dbReference>
<comment type="subunit">
    <text evidence="2">Homotrimer.</text>
</comment>
<evidence type="ECO:0000259" key="12">
    <source>
        <dbReference type="Pfam" id="PF13609"/>
    </source>
</evidence>
<comment type="subcellular location">
    <subcellularLocation>
        <location evidence="1">Cell outer membrane</location>
        <topology evidence="1">Multi-pass membrane protein</topology>
    </subcellularLocation>
</comment>
<evidence type="ECO:0000256" key="3">
    <source>
        <dbReference type="ARBA" id="ARBA00022448"/>
    </source>
</evidence>
<protein>
    <submittedName>
        <fullName evidence="14">Outer membrane protein (Porin)</fullName>
    </submittedName>
    <submittedName>
        <fullName evidence="13">Porin, Gram-negative type</fullName>
    </submittedName>
</protein>
<dbReference type="Pfam" id="PF13609">
    <property type="entry name" value="Porin_4"/>
    <property type="match status" value="1"/>
</dbReference>
<evidence type="ECO:0000256" key="9">
    <source>
        <dbReference type="ARBA" id="ARBA00023136"/>
    </source>
</evidence>
<dbReference type="eggNOG" id="COG3203">
    <property type="taxonomic scope" value="Bacteria"/>
</dbReference>
<name>Q2Y5X1_NITMU</name>
<dbReference type="GO" id="GO:0015288">
    <property type="term" value="F:porin activity"/>
    <property type="evidence" value="ECO:0007669"/>
    <property type="project" value="UniProtKB-KW"/>
</dbReference>
<evidence type="ECO:0000256" key="4">
    <source>
        <dbReference type="ARBA" id="ARBA00022452"/>
    </source>
</evidence>
<sequence>MKKKLIALAVAGALAAPVVASAQGTNVTLFGRAQAEYSLVDFAGQPSQGALQDNSRSSRWGLQVTEDLGNGLKANARLEFGLNTGSGSATTPREQWVGLSHSHWGDIRFGRLQSPFKDFAGGMTIDPFAYTTLQANGAGGTMSGAANGMGSGANTFVNSAIRYDSASIEGFTFSGILMPGDANSLNPLQDGSLLSGFLPGGLGSNGNTGGRNGEFDGQAAAKYHADFMGMGLDIFGGYSRDNANGIQKSIGLRTEEIWRVGASWAWENFKLSGQYEDVNNALGAATCSTAASLTANPLDSGLVSGQCNSAMNWGGDGNLWFASAQYRLGSTTLVAQGGMTKAHAGGVNAAGSRKADSFTVGAIHNLSKRTSLFGGYQHVYVTDNNPAGSGVNDLAPAPGATVGYTAPNYVAPGSNRSTFTIGLRHNF</sequence>
<dbReference type="InterPro" id="IPR023614">
    <property type="entry name" value="Porin_dom_sf"/>
</dbReference>
<dbReference type="RefSeq" id="WP_011381849.1">
    <property type="nucleotide sequence ID" value="NC_007614.1"/>
</dbReference>
<dbReference type="EMBL" id="FNVK01000005">
    <property type="protein sequence ID" value="SEF65023.1"/>
    <property type="molecule type" value="Genomic_DNA"/>
</dbReference>
<dbReference type="CDD" id="cd00342">
    <property type="entry name" value="gram_neg_porins"/>
    <property type="match status" value="1"/>
</dbReference>
<keyword evidence="8" id="KW-0626">Porin</keyword>
<keyword evidence="9" id="KW-0472">Membrane</keyword>
<keyword evidence="4" id="KW-1134">Transmembrane beta strand</keyword>
<evidence type="ECO:0000313" key="14">
    <source>
        <dbReference type="EMBL" id="SEF65023.1"/>
    </source>
</evidence>
<dbReference type="SUPFAM" id="SSF56935">
    <property type="entry name" value="Porins"/>
    <property type="match status" value="1"/>
</dbReference>
<evidence type="ECO:0000256" key="7">
    <source>
        <dbReference type="ARBA" id="ARBA00023065"/>
    </source>
</evidence>
<dbReference type="Gene3D" id="2.40.160.10">
    <property type="entry name" value="Porin"/>
    <property type="match status" value="1"/>
</dbReference>
<reference evidence="13" key="1">
    <citation type="submission" date="2005-08" db="EMBL/GenBank/DDBJ databases">
        <title>Complete sequence of Chromosome 1 of Nitrosospira multiformis ATCC 25196.</title>
        <authorList>
            <consortium name="US DOE Joint Genome Institute"/>
            <person name="Copeland A."/>
            <person name="Lucas S."/>
            <person name="Lapidus A."/>
            <person name="Barry K."/>
            <person name="Detter J.C."/>
            <person name="Glavina T."/>
            <person name="Hammon N."/>
            <person name="Israni S."/>
            <person name="Pitluck S."/>
            <person name="Chain P."/>
            <person name="Malfatti S."/>
            <person name="Shin M."/>
            <person name="Vergez L."/>
            <person name="Schmutz J."/>
            <person name="Larimer F."/>
            <person name="Land M."/>
            <person name="Hauser L."/>
            <person name="Kyrpides N."/>
            <person name="Lykidis A."/>
            <person name="Richardson P."/>
        </authorList>
    </citation>
    <scope>NUCLEOTIDE SEQUENCE</scope>
    <source>
        <strain evidence="13">ATCC 25196</strain>
    </source>
</reference>
<dbReference type="AlphaFoldDB" id="Q2Y5X1"/>
<keyword evidence="6 11" id="KW-0732">Signal</keyword>
<dbReference type="KEGG" id="nmu:Nmul_A2561"/>
<evidence type="ECO:0000256" key="5">
    <source>
        <dbReference type="ARBA" id="ARBA00022692"/>
    </source>
</evidence>
<evidence type="ECO:0000256" key="10">
    <source>
        <dbReference type="ARBA" id="ARBA00023237"/>
    </source>
</evidence>
<evidence type="ECO:0000256" key="8">
    <source>
        <dbReference type="ARBA" id="ARBA00023114"/>
    </source>
</evidence>
<gene>
    <name evidence="13" type="ordered locus">Nmul_A2561</name>
    <name evidence="14" type="ORF">SAMN05216403_10549</name>
</gene>
<dbReference type="Proteomes" id="UP000236751">
    <property type="component" value="Unassembled WGS sequence"/>
</dbReference>
<accession>Q2Y5X1</accession>
<evidence type="ECO:0000256" key="1">
    <source>
        <dbReference type="ARBA" id="ARBA00004571"/>
    </source>
</evidence>
<evidence type="ECO:0000313" key="16">
    <source>
        <dbReference type="Proteomes" id="UP000236751"/>
    </source>
</evidence>
<dbReference type="OrthoDB" id="8520696at2"/>
<evidence type="ECO:0000313" key="13">
    <source>
        <dbReference type="EMBL" id="ABB75850.1"/>
    </source>
</evidence>
<dbReference type="GO" id="GO:0046930">
    <property type="term" value="C:pore complex"/>
    <property type="evidence" value="ECO:0007669"/>
    <property type="project" value="UniProtKB-KW"/>
</dbReference>
<dbReference type="PANTHER" id="PTHR34501:SF9">
    <property type="entry name" value="MAJOR OUTER MEMBRANE PROTEIN P.IA"/>
    <property type="match status" value="1"/>
</dbReference>
<organism evidence="13 15">
    <name type="scientific">Nitrosospira multiformis (strain ATCC 25196 / NCIMB 11849 / C 71)</name>
    <dbReference type="NCBI Taxonomy" id="323848"/>
    <lineage>
        <taxon>Bacteria</taxon>
        <taxon>Pseudomonadati</taxon>
        <taxon>Pseudomonadota</taxon>
        <taxon>Betaproteobacteria</taxon>
        <taxon>Nitrosomonadales</taxon>
        <taxon>Nitrosomonadaceae</taxon>
        <taxon>Nitrosospira</taxon>
    </lineage>
</organism>
<keyword evidence="15" id="KW-1185">Reference proteome</keyword>
<dbReference type="Proteomes" id="UP000002718">
    <property type="component" value="Chromosome"/>
</dbReference>
<evidence type="ECO:0000256" key="11">
    <source>
        <dbReference type="SAM" id="SignalP"/>
    </source>
</evidence>